<evidence type="ECO:0000256" key="1">
    <source>
        <dbReference type="ARBA" id="ARBA00004141"/>
    </source>
</evidence>
<name>A0A532UZE4_UNCL8</name>
<reference evidence="6 7" key="1">
    <citation type="submission" date="2017-06" db="EMBL/GenBank/DDBJ databases">
        <title>Novel microbial phyla capable of carbon fixation and sulfur reduction in deep-sea sediments.</title>
        <authorList>
            <person name="Huang J."/>
            <person name="Baker B."/>
            <person name="Wang Y."/>
        </authorList>
    </citation>
    <scope>NUCLEOTIDE SEQUENCE [LARGE SCALE GENOMIC DNA]</scope>
    <source>
        <strain evidence="6">B3_LCP</strain>
    </source>
</reference>
<evidence type="ECO:0000256" key="4">
    <source>
        <dbReference type="ARBA" id="ARBA00023136"/>
    </source>
</evidence>
<dbReference type="GO" id="GO:0016020">
    <property type="term" value="C:membrane"/>
    <property type="evidence" value="ECO:0007669"/>
    <property type="project" value="UniProtKB-SubCell"/>
</dbReference>
<sequence length="109" mass="12319">MPNERLIITTIALLLALGTSRYLRSAGIAGWKLLGTSTVLLTGSLLLYYGFYIFDPSHGIGIAILPLATWWLNWRRDKTGKPDITTNKFILLQVIFCLLYIVVAYWQEA</sequence>
<evidence type="ECO:0000313" key="7">
    <source>
        <dbReference type="Proteomes" id="UP000319619"/>
    </source>
</evidence>
<organism evidence="6 7">
    <name type="scientific">candidate division LCP-89 bacterium B3_LCP</name>
    <dbReference type="NCBI Taxonomy" id="2012998"/>
    <lineage>
        <taxon>Bacteria</taxon>
        <taxon>Pseudomonadati</taxon>
        <taxon>Bacteria division LCP-89</taxon>
    </lineage>
</organism>
<comment type="caution">
    <text evidence="6">The sequence shown here is derived from an EMBL/GenBank/DDBJ whole genome shotgun (WGS) entry which is preliminary data.</text>
</comment>
<comment type="subcellular location">
    <subcellularLocation>
        <location evidence="1">Membrane</location>
        <topology evidence="1">Multi-pass membrane protein</topology>
    </subcellularLocation>
</comment>
<keyword evidence="3 5" id="KW-1133">Transmembrane helix</keyword>
<accession>A0A532UZE4</accession>
<dbReference type="AlphaFoldDB" id="A0A532UZE4"/>
<gene>
    <name evidence="6" type="ORF">CEE37_08380</name>
</gene>
<evidence type="ECO:0000256" key="2">
    <source>
        <dbReference type="ARBA" id="ARBA00022692"/>
    </source>
</evidence>
<evidence type="ECO:0000256" key="5">
    <source>
        <dbReference type="SAM" id="Phobius"/>
    </source>
</evidence>
<proteinExistence type="predicted"/>
<feature type="transmembrane region" description="Helical" evidence="5">
    <location>
        <begin position="89"/>
        <end position="106"/>
    </location>
</feature>
<feature type="transmembrane region" description="Helical" evidence="5">
    <location>
        <begin position="49"/>
        <end position="68"/>
    </location>
</feature>
<keyword evidence="2 5" id="KW-0812">Transmembrane</keyword>
<protein>
    <submittedName>
        <fullName evidence="6">Uncharacterized protein</fullName>
    </submittedName>
</protein>
<evidence type="ECO:0000256" key="3">
    <source>
        <dbReference type="ARBA" id="ARBA00022989"/>
    </source>
</evidence>
<dbReference type="Proteomes" id="UP000319619">
    <property type="component" value="Unassembled WGS sequence"/>
</dbReference>
<keyword evidence="4 5" id="KW-0472">Membrane</keyword>
<evidence type="ECO:0000313" key="6">
    <source>
        <dbReference type="EMBL" id="TKJ40333.1"/>
    </source>
</evidence>
<dbReference type="InterPro" id="IPR027469">
    <property type="entry name" value="Cation_efflux_TMD_sf"/>
</dbReference>
<dbReference type="SUPFAM" id="SSF161111">
    <property type="entry name" value="Cation efflux protein transmembrane domain-like"/>
    <property type="match status" value="1"/>
</dbReference>
<dbReference type="EMBL" id="NJBN01000005">
    <property type="protein sequence ID" value="TKJ40333.1"/>
    <property type="molecule type" value="Genomic_DNA"/>
</dbReference>